<dbReference type="PANTHER" id="PTHR34977">
    <property type="entry name" value="UPF0337 PROTEIN YJBJ"/>
    <property type="match status" value="1"/>
</dbReference>
<dbReference type="InterPro" id="IPR050423">
    <property type="entry name" value="UPF0337_stress_rsp"/>
</dbReference>
<keyword evidence="4" id="KW-1185">Reference proteome</keyword>
<gene>
    <name evidence="3" type="ORF">J3U88_20745</name>
</gene>
<dbReference type="PANTHER" id="PTHR34977:SF1">
    <property type="entry name" value="UPF0337 PROTEIN YJBJ"/>
    <property type="match status" value="1"/>
</dbReference>
<dbReference type="Pfam" id="PF05532">
    <property type="entry name" value="CsbD"/>
    <property type="match status" value="1"/>
</dbReference>
<accession>A0A8J7QB94</accession>
<name>A0A8J7QB94_9BACT</name>
<comment type="caution">
    <text evidence="3">The sequence shown here is derived from an EMBL/GenBank/DDBJ whole genome shotgun (WGS) entry which is preliminary data.</text>
</comment>
<proteinExistence type="inferred from homology"/>
<dbReference type="EMBL" id="JAFREP010000020">
    <property type="protein sequence ID" value="MBO1320919.1"/>
    <property type="molecule type" value="Genomic_DNA"/>
</dbReference>
<evidence type="ECO:0000256" key="1">
    <source>
        <dbReference type="ARBA" id="ARBA00009129"/>
    </source>
</evidence>
<evidence type="ECO:0000313" key="3">
    <source>
        <dbReference type="EMBL" id="MBO1320919.1"/>
    </source>
</evidence>
<dbReference type="InterPro" id="IPR036629">
    <property type="entry name" value="YjbJ_sf"/>
</dbReference>
<evidence type="ECO:0000259" key="2">
    <source>
        <dbReference type="Pfam" id="PF05532"/>
    </source>
</evidence>
<comment type="similarity">
    <text evidence="1">Belongs to the UPF0337 (CsbD) family.</text>
</comment>
<evidence type="ECO:0000313" key="4">
    <source>
        <dbReference type="Proteomes" id="UP000664417"/>
    </source>
</evidence>
<dbReference type="AlphaFoldDB" id="A0A8J7QB94"/>
<dbReference type="InterPro" id="IPR008462">
    <property type="entry name" value="CsbD"/>
</dbReference>
<protein>
    <submittedName>
        <fullName evidence="3">CsbD family protein</fullName>
    </submittedName>
</protein>
<dbReference type="SUPFAM" id="SSF69047">
    <property type="entry name" value="Hypothetical protein YjbJ"/>
    <property type="match status" value="1"/>
</dbReference>
<sequence length="88" mass="10351">MNWTIAQGNWEIFKGKARAKWGKLTDDDFKTARGKREEFVGRIRKRYGLKKDEAEHQVDRLLSKMSASHPTFGKAFYRSIFHRSHAHS</sequence>
<dbReference type="Proteomes" id="UP000664417">
    <property type="component" value="Unassembled WGS sequence"/>
</dbReference>
<reference evidence="3" key="1">
    <citation type="submission" date="2021-03" db="EMBL/GenBank/DDBJ databases">
        <authorList>
            <person name="Wang G."/>
        </authorList>
    </citation>
    <scope>NUCLEOTIDE SEQUENCE</scope>
    <source>
        <strain evidence="3">KCTC 12899</strain>
    </source>
</reference>
<feature type="domain" description="CsbD-like" evidence="2">
    <location>
        <begin position="6"/>
        <end position="56"/>
    </location>
</feature>
<organism evidence="3 4">
    <name type="scientific">Acanthopleuribacter pedis</name>
    <dbReference type="NCBI Taxonomy" id="442870"/>
    <lineage>
        <taxon>Bacteria</taxon>
        <taxon>Pseudomonadati</taxon>
        <taxon>Acidobacteriota</taxon>
        <taxon>Holophagae</taxon>
        <taxon>Acanthopleuribacterales</taxon>
        <taxon>Acanthopleuribacteraceae</taxon>
        <taxon>Acanthopleuribacter</taxon>
    </lineage>
</organism>
<dbReference type="Gene3D" id="1.10.1470.10">
    <property type="entry name" value="YjbJ"/>
    <property type="match status" value="1"/>
</dbReference>